<evidence type="ECO:0000313" key="1">
    <source>
        <dbReference type="EMBL" id="MQL90707.1"/>
    </source>
</evidence>
<comment type="caution">
    <text evidence="1">The sequence shown here is derived from an EMBL/GenBank/DDBJ whole genome shotgun (WGS) entry which is preliminary data.</text>
</comment>
<evidence type="ECO:0000313" key="2">
    <source>
        <dbReference type="Proteomes" id="UP000652761"/>
    </source>
</evidence>
<protein>
    <submittedName>
        <fullName evidence="1">Uncharacterized protein</fullName>
    </submittedName>
</protein>
<accession>A0A843V7Y7</accession>
<dbReference type="Proteomes" id="UP000652761">
    <property type="component" value="Unassembled WGS sequence"/>
</dbReference>
<reference evidence="1" key="1">
    <citation type="submission" date="2017-07" db="EMBL/GenBank/DDBJ databases">
        <title>Taro Niue Genome Assembly and Annotation.</title>
        <authorList>
            <person name="Atibalentja N."/>
            <person name="Keating K."/>
            <person name="Fields C.J."/>
        </authorList>
    </citation>
    <scope>NUCLEOTIDE SEQUENCE</scope>
    <source>
        <strain evidence="1">Niue_2</strain>
        <tissue evidence="1">Leaf</tissue>
    </source>
</reference>
<sequence length="136" mass="15377">MMWTLEPRQDTASAAQAICWPWLSKTNGSGAKPLPLEDLVAERLRDASTVARSFSEQLLDVGDDTRKASCERTKQSLSKRNGFPTSSLMQKIMNCNVPLKTLRMGCTTVVWPDYGPTLDLSRWFRGHKERDSEKKD</sequence>
<dbReference type="EMBL" id="NMUH01001267">
    <property type="protein sequence ID" value="MQL90707.1"/>
    <property type="molecule type" value="Genomic_DNA"/>
</dbReference>
<proteinExistence type="predicted"/>
<organism evidence="1 2">
    <name type="scientific">Colocasia esculenta</name>
    <name type="common">Wild taro</name>
    <name type="synonym">Arum esculentum</name>
    <dbReference type="NCBI Taxonomy" id="4460"/>
    <lineage>
        <taxon>Eukaryota</taxon>
        <taxon>Viridiplantae</taxon>
        <taxon>Streptophyta</taxon>
        <taxon>Embryophyta</taxon>
        <taxon>Tracheophyta</taxon>
        <taxon>Spermatophyta</taxon>
        <taxon>Magnoliopsida</taxon>
        <taxon>Liliopsida</taxon>
        <taxon>Araceae</taxon>
        <taxon>Aroideae</taxon>
        <taxon>Colocasieae</taxon>
        <taxon>Colocasia</taxon>
    </lineage>
</organism>
<gene>
    <name evidence="1" type="ORF">Taro_023308</name>
</gene>
<name>A0A843V7Y7_COLES</name>
<dbReference type="AlphaFoldDB" id="A0A843V7Y7"/>
<keyword evidence="2" id="KW-1185">Reference proteome</keyword>